<dbReference type="PROSITE" id="PS50111">
    <property type="entry name" value="CHEMOTAXIS_TRANSDUC_2"/>
    <property type="match status" value="1"/>
</dbReference>
<feature type="domain" description="Methyl-accepting transducer" evidence="11">
    <location>
        <begin position="225"/>
        <end position="461"/>
    </location>
</feature>
<keyword evidence="4 10" id="KW-1133">Transmembrane helix</keyword>
<feature type="region of interest" description="Disordered" evidence="9">
    <location>
        <begin position="473"/>
        <end position="497"/>
    </location>
</feature>
<keyword evidence="2" id="KW-1003">Cell membrane</keyword>
<name>A0A0U2PGJ0_9ALTE</name>
<dbReference type="Proteomes" id="UP000068447">
    <property type="component" value="Chromosome"/>
</dbReference>
<proteinExistence type="inferred from homology"/>
<dbReference type="PROSITE" id="PS50885">
    <property type="entry name" value="HAMP"/>
    <property type="match status" value="1"/>
</dbReference>
<evidence type="ECO:0000256" key="2">
    <source>
        <dbReference type="ARBA" id="ARBA00022519"/>
    </source>
</evidence>
<dbReference type="InterPro" id="IPR004090">
    <property type="entry name" value="Chemotax_Me-accpt_rcpt"/>
</dbReference>
<evidence type="ECO:0000256" key="1">
    <source>
        <dbReference type="ARBA" id="ARBA00004429"/>
    </source>
</evidence>
<dbReference type="EMBL" id="CP013650">
    <property type="protein sequence ID" value="ALS98573.1"/>
    <property type="molecule type" value="Genomic_DNA"/>
</dbReference>
<protein>
    <recommendedName>
        <fullName evidence="16">Chemotaxis protein</fullName>
    </recommendedName>
</protein>
<feature type="domain" description="T-SNARE coiled-coil homology" evidence="12">
    <location>
        <begin position="412"/>
        <end position="474"/>
    </location>
</feature>
<evidence type="ECO:0000256" key="8">
    <source>
        <dbReference type="PROSITE-ProRule" id="PRU00284"/>
    </source>
</evidence>
<evidence type="ECO:0000259" key="11">
    <source>
        <dbReference type="PROSITE" id="PS50111"/>
    </source>
</evidence>
<dbReference type="Gene3D" id="1.10.287.950">
    <property type="entry name" value="Methyl-accepting chemotaxis protein"/>
    <property type="match status" value="1"/>
</dbReference>
<dbReference type="PANTHER" id="PTHR32089:SF119">
    <property type="entry name" value="METHYL-ACCEPTING CHEMOTAXIS PROTEIN CTPL"/>
    <property type="match status" value="1"/>
</dbReference>
<evidence type="ECO:0000313" key="15">
    <source>
        <dbReference type="Proteomes" id="UP000068447"/>
    </source>
</evidence>
<dbReference type="SMART" id="SM00304">
    <property type="entry name" value="HAMP"/>
    <property type="match status" value="1"/>
</dbReference>
<evidence type="ECO:0000313" key="14">
    <source>
        <dbReference type="EMBL" id="ALS98573.1"/>
    </source>
</evidence>
<feature type="compositionally biased region" description="Low complexity" evidence="9">
    <location>
        <begin position="398"/>
        <end position="409"/>
    </location>
</feature>
<evidence type="ECO:0000256" key="6">
    <source>
        <dbReference type="ARBA" id="ARBA00023224"/>
    </source>
</evidence>
<dbReference type="PANTHER" id="PTHR32089">
    <property type="entry name" value="METHYL-ACCEPTING CHEMOTAXIS PROTEIN MCPB"/>
    <property type="match status" value="1"/>
</dbReference>
<evidence type="ECO:0008006" key="16">
    <source>
        <dbReference type="Google" id="ProtNLM"/>
    </source>
</evidence>
<dbReference type="SUPFAM" id="SSF58104">
    <property type="entry name" value="Methyl-accepting chemotaxis protein (MCP) signaling domain"/>
    <property type="match status" value="1"/>
</dbReference>
<feature type="transmembrane region" description="Helical" evidence="10">
    <location>
        <begin position="12"/>
        <end position="31"/>
    </location>
</feature>
<organism evidence="14 15">
    <name type="scientific">Lacimicrobium alkaliphilum</name>
    <dbReference type="NCBI Taxonomy" id="1526571"/>
    <lineage>
        <taxon>Bacteria</taxon>
        <taxon>Pseudomonadati</taxon>
        <taxon>Pseudomonadota</taxon>
        <taxon>Gammaproteobacteria</taxon>
        <taxon>Alteromonadales</taxon>
        <taxon>Alteromonadaceae</taxon>
        <taxon>Lacimicrobium</taxon>
    </lineage>
</organism>
<dbReference type="GO" id="GO:0005886">
    <property type="term" value="C:plasma membrane"/>
    <property type="evidence" value="ECO:0007669"/>
    <property type="project" value="UniProtKB-SubCell"/>
</dbReference>
<comment type="similarity">
    <text evidence="7">Belongs to the methyl-accepting chemotaxis (MCP) protein family.</text>
</comment>
<dbReference type="GO" id="GO:0006935">
    <property type="term" value="P:chemotaxis"/>
    <property type="evidence" value="ECO:0007669"/>
    <property type="project" value="InterPro"/>
</dbReference>
<dbReference type="CDD" id="cd06225">
    <property type="entry name" value="HAMP"/>
    <property type="match status" value="1"/>
</dbReference>
<dbReference type="PROSITE" id="PS50192">
    <property type="entry name" value="T_SNARE"/>
    <property type="match status" value="1"/>
</dbReference>
<dbReference type="AlphaFoldDB" id="A0A0U2PGJ0"/>
<dbReference type="PRINTS" id="PR00260">
    <property type="entry name" value="CHEMTRNSDUCR"/>
</dbReference>
<dbReference type="SMART" id="SM00283">
    <property type="entry name" value="MA"/>
    <property type="match status" value="1"/>
</dbReference>
<dbReference type="RefSeq" id="WP_062479919.1">
    <property type="nucleotide sequence ID" value="NZ_CP013650.1"/>
</dbReference>
<dbReference type="Pfam" id="PF00015">
    <property type="entry name" value="MCPsignal"/>
    <property type="match status" value="1"/>
</dbReference>
<dbReference type="GO" id="GO:0007165">
    <property type="term" value="P:signal transduction"/>
    <property type="evidence" value="ECO:0007669"/>
    <property type="project" value="UniProtKB-KW"/>
</dbReference>
<comment type="subcellular location">
    <subcellularLocation>
        <location evidence="1">Cell inner membrane</location>
        <topology evidence="1">Multi-pass membrane protein</topology>
    </subcellularLocation>
</comment>
<feature type="domain" description="HAMP" evidence="13">
    <location>
        <begin position="166"/>
        <end position="220"/>
    </location>
</feature>
<sequence>MKFTKSISFKLIIAALTLVLVVVLVLGIYDYNVQSKRLKERQQTQISLMESRLQLNLPAAMWNFEEGQMERILNAEQQSEDVARLEIYNDSGERIMSSTGSSTDETRRITLRYEEDGNVTELGSVQVYIDNSPIEEQLSSLATSALVKGLLLAGLLVAALYLLFNKLVISPLSDVANALENIARGEGDLTRRLIVKRDDEIGKVAESFNVFVEKIQTLVLSIQEVVEQTLNNAQSVHDGTEAGRGHLQKQQSETDQVATAITEMSSSAKEIAHNVQLTADAADHVSDDAKKVSDIIRTSVSSINNLSEQLEQAASVVGSLESDVEGIVTVLEVIRSIAEQTNLLALNAAIEAARAGDQGRGFAVVADEVRALASRTQDSTSQIQQTIEKLQSSAKSAVSVMEQSQSQSKESVENARSSGDSISGILDSTSEITSMATQIATAVEEQSTVAEELSHNVNRIVSAGHDSLHQLEEMTQSSQSMHETAERLSQLARQFKA</sequence>
<dbReference type="KEGG" id="lal:AT746_10050"/>
<evidence type="ECO:0000259" key="12">
    <source>
        <dbReference type="PROSITE" id="PS50192"/>
    </source>
</evidence>
<accession>A0A0U2PGJ0</accession>
<dbReference type="InterPro" id="IPR004089">
    <property type="entry name" value="MCPsignal_dom"/>
</dbReference>
<evidence type="ECO:0000256" key="7">
    <source>
        <dbReference type="ARBA" id="ARBA00029447"/>
    </source>
</evidence>
<keyword evidence="6 8" id="KW-0807">Transducer</keyword>
<keyword evidence="2" id="KW-0997">Cell inner membrane</keyword>
<dbReference type="FunFam" id="1.10.287.950:FF:000001">
    <property type="entry name" value="Methyl-accepting chemotaxis sensory transducer"/>
    <property type="match status" value="1"/>
</dbReference>
<gene>
    <name evidence="14" type="ORF">AT746_10050</name>
</gene>
<evidence type="ECO:0000256" key="4">
    <source>
        <dbReference type="ARBA" id="ARBA00022989"/>
    </source>
</evidence>
<keyword evidence="5 10" id="KW-0472">Membrane</keyword>
<evidence type="ECO:0000256" key="9">
    <source>
        <dbReference type="SAM" id="MobiDB-lite"/>
    </source>
</evidence>
<evidence type="ECO:0000259" key="13">
    <source>
        <dbReference type="PROSITE" id="PS50885"/>
    </source>
</evidence>
<keyword evidence="3 10" id="KW-0812">Transmembrane</keyword>
<evidence type="ECO:0000256" key="5">
    <source>
        <dbReference type="ARBA" id="ARBA00023136"/>
    </source>
</evidence>
<feature type="region of interest" description="Disordered" evidence="9">
    <location>
        <begin position="398"/>
        <end position="425"/>
    </location>
</feature>
<dbReference type="InterPro" id="IPR003660">
    <property type="entry name" value="HAMP_dom"/>
</dbReference>
<evidence type="ECO:0000256" key="10">
    <source>
        <dbReference type="SAM" id="Phobius"/>
    </source>
</evidence>
<evidence type="ECO:0000256" key="3">
    <source>
        <dbReference type="ARBA" id="ARBA00022692"/>
    </source>
</evidence>
<dbReference type="Pfam" id="PF00672">
    <property type="entry name" value="HAMP"/>
    <property type="match status" value="1"/>
</dbReference>
<feature type="compositionally biased region" description="Polar residues" evidence="9">
    <location>
        <begin position="473"/>
        <end position="482"/>
    </location>
</feature>
<dbReference type="STRING" id="1526571.AT746_10050"/>
<dbReference type="CDD" id="cd11386">
    <property type="entry name" value="MCP_signal"/>
    <property type="match status" value="1"/>
</dbReference>
<dbReference type="GO" id="GO:0004888">
    <property type="term" value="F:transmembrane signaling receptor activity"/>
    <property type="evidence" value="ECO:0007669"/>
    <property type="project" value="InterPro"/>
</dbReference>
<keyword evidence="15" id="KW-1185">Reference proteome</keyword>
<dbReference type="InterPro" id="IPR000727">
    <property type="entry name" value="T_SNARE_dom"/>
</dbReference>
<reference evidence="14 15" key="1">
    <citation type="submission" date="2015-12" db="EMBL/GenBank/DDBJ databases">
        <title>Complete genome of Lacimicrobium alkaliphilum KCTC 32984.</title>
        <authorList>
            <person name="Kim S.-G."/>
            <person name="Lee Y.-J."/>
        </authorList>
    </citation>
    <scope>NUCLEOTIDE SEQUENCE [LARGE SCALE GENOMIC DNA]</scope>
    <source>
        <strain evidence="14 15">YelD216</strain>
    </source>
</reference>